<feature type="domain" description="TIR" evidence="5">
    <location>
        <begin position="37"/>
        <end position="208"/>
    </location>
</feature>
<reference evidence="6 7" key="1">
    <citation type="submission" date="2024-11" db="EMBL/GenBank/DDBJ databases">
        <title>Chromosome-level genome assembly of Eucalyptus globulus Labill. provides insights into its genome evolution.</title>
        <authorList>
            <person name="Li X."/>
        </authorList>
    </citation>
    <scope>NUCLEOTIDE SEQUENCE [LARGE SCALE GENOMIC DNA]</scope>
    <source>
        <strain evidence="6">CL2024</strain>
        <tissue evidence="6">Fresh tender leaves</tissue>
    </source>
</reference>
<dbReference type="InterPro" id="IPR002182">
    <property type="entry name" value="NB-ARC"/>
</dbReference>
<dbReference type="InterPro" id="IPR000157">
    <property type="entry name" value="TIR_dom"/>
</dbReference>
<dbReference type="Gene3D" id="1.10.8.430">
    <property type="entry name" value="Helical domain of apoptotic protease-activating factors"/>
    <property type="match status" value="1"/>
</dbReference>
<dbReference type="Pfam" id="PF23282">
    <property type="entry name" value="WHD_ROQ1"/>
    <property type="match status" value="1"/>
</dbReference>
<dbReference type="Gene3D" id="3.40.50.10140">
    <property type="entry name" value="Toll/interleukin-1 receptor homology (TIR) domain"/>
    <property type="match status" value="1"/>
</dbReference>
<dbReference type="GO" id="GO:0051707">
    <property type="term" value="P:response to other organism"/>
    <property type="evidence" value="ECO:0007669"/>
    <property type="project" value="UniProtKB-ARBA"/>
</dbReference>
<evidence type="ECO:0000256" key="2">
    <source>
        <dbReference type="ARBA" id="ARBA00022737"/>
    </source>
</evidence>
<accession>A0ABD3L7A2</accession>
<dbReference type="InterPro" id="IPR027417">
    <property type="entry name" value="P-loop_NTPase"/>
</dbReference>
<dbReference type="InterPro" id="IPR003593">
    <property type="entry name" value="AAA+_ATPase"/>
</dbReference>
<dbReference type="Gene3D" id="3.40.50.300">
    <property type="entry name" value="P-loop containing nucleotide triphosphate hydrolases"/>
    <property type="match status" value="1"/>
</dbReference>
<evidence type="ECO:0000256" key="1">
    <source>
        <dbReference type="ARBA" id="ARBA00022614"/>
    </source>
</evidence>
<keyword evidence="4" id="KW-0520">NAD</keyword>
<dbReference type="InterPro" id="IPR036390">
    <property type="entry name" value="WH_DNA-bd_sf"/>
</dbReference>
<dbReference type="InterPro" id="IPR058192">
    <property type="entry name" value="WHD_ROQ1-like"/>
</dbReference>
<dbReference type="SMART" id="SM00255">
    <property type="entry name" value="TIR"/>
    <property type="match status" value="1"/>
</dbReference>
<keyword evidence="1" id="KW-0433">Leucine-rich repeat</keyword>
<protein>
    <recommendedName>
        <fullName evidence="5">TIR domain-containing protein</fullName>
    </recommendedName>
</protein>
<name>A0ABD3L7A2_EUCGL</name>
<dbReference type="FunFam" id="3.40.50.10140:FF:000007">
    <property type="entry name" value="Disease resistance protein (TIR-NBS-LRR class)"/>
    <property type="match status" value="1"/>
</dbReference>
<dbReference type="SUPFAM" id="SSF52058">
    <property type="entry name" value="L domain-like"/>
    <property type="match status" value="2"/>
</dbReference>
<dbReference type="EMBL" id="JBJKBG010000003">
    <property type="protein sequence ID" value="KAL3746439.1"/>
    <property type="molecule type" value="Genomic_DNA"/>
</dbReference>
<evidence type="ECO:0000313" key="6">
    <source>
        <dbReference type="EMBL" id="KAL3746438.1"/>
    </source>
</evidence>
<dbReference type="InterPro" id="IPR035897">
    <property type="entry name" value="Toll_tir_struct_dom_sf"/>
</dbReference>
<dbReference type="PANTHER" id="PTHR11017:SF570">
    <property type="entry name" value="DISEASE RESISTANCE PROTEIN (TIR-NBS CLASS)-RELATED"/>
    <property type="match status" value="1"/>
</dbReference>
<dbReference type="GO" id="GO:0006952">
    <property type="term" value="P:defense response"/>
    <property type="evidence" value="ECO:0007669"/>
    <property type="project" value="UniProtKB-KW"/>
</dbReference>
<dbReference type="Gene3D" id="3.80.10.10">
    <property type="entry name" value="Ribonuclease Inhibitor"/>
    <property type="match status" value="2"/>
</dbReference>
<proteinExistence type="predicted"/>
<evidence type="ECO:0000256" key="4">
    <source>
        <dbReference type="ARBA" id="ARBA00023027"/>
    </source>
</evidence>
<dbReference type="PANTHER" id="PTHR11017">
    <property type="entry name" value="LEUCINE-RICH REPEAT-CONTAINING PROTEIN"/>
    <property type="match status" value="1"/>
</dbReference>
<dbReference type="EMBL" id="JBJKBG010000003">
    <property type="protein sequence ID" value="KAL3746438.1"/>
    <property type="molecule type" value="Genomic_DNA"/>
</dbReference>
<dbReference type="PRINTS" id="PR00364">
    <property type="entry name" value="DISEASERSIST"/>
</dbReference>
<keyword evidence="3" id="KW-0611">Plant defense</keyword>
<dbReference type="AlphaFoldDB" id="A0ABD3L7A2"/>
<dbReference type="PROSITE" id="PS50104">
    <property type="entry name" value="TIR"/>
    <property type="match status" value="1"/>
</dbReference>
<evidence type="ECO:0000259" key="5">
    <source>
        <dbReference type="PROSITE" id="PS50104"/>
    </source>
</evidence>
<organism evidence="6 7">
    <name type="scientific">Eucalyptus globulus</name>
    <name type="common">Tasmanian blue gum</name>
    <dbReference type="NCBI Taxonomy" id="34317"/>
    <lineage>
        <taxon>Eukaryota</taxon>
        <taxon>Viridiplantae</taxon>
        <taxon>Streptophyta</taxon>
        <taxon>Embryophyta</taxon>
        <taxon>Tracheophyta</taxon>
        <taxon>Spermatophyta</taxon>
        <taxon>Magnoliopsida</taxon>
        <taxon>eudicotyledons</taxon>
        <taxon>Gunneridae</taxon>
        <taxon>Pentapetalae</taxon>
        <taxon>rosids</taxon>
        <taxon>malvids</taxon>
        <taxon>Myrtales</taxon>
        <taxon>Myrtaceae</taxon>
        <taxon>Myrtoideae</taxon>
        <taxon>Eucalypteae</taxon>
        <taxon>Eucalyptus</taxon>
    </lineage>
</organism>
<dbReference type="InterPro" id="IPR055414">
    <property type="entry name" value="LRR_R13L4/SHOC2-like"/>
</dbReference>
<dbReference type="SUPFAM" id="SSF52200">
    <property type="entry name" value="Toll/Interleukin receptor TIR domain"/>
    <property type="match status" value="1"/>
</dbReference>
<dbReference type="SUPFAM" id="SSF52540">
    <property type="entry name" value="P-loop containing nucleoside triphosphate hydrolases"/>
    <property type="match status" value="1"/>
</dbReference>
<dbReference type="Pfam" id="PF01582">
    <property type="entry name" value="TIR"/>
    <property type="match status" value="1"/>
</dbReference>
<sequence>MGCFLACFRVKVDDDRAQLPPSIHHQTPPEMKKPSGYDYEVFLSFRGPDTRMDITDYLYTSMNDAGIRVYRDDEELRIGEEIGDELLRAIEQSKISIPIFSKGYADSTWCLRELVKMVESKNTRGQKIMPIFYDVTPSEVKHQTKYYRKAIVSHAKKRQFDDETIHKWKDALKEVGALKGWDLQSMRNRGKGKGEIVKEVVNNVLTELKTAYVEVSDCFVKVDKDVDEIMRMIGAHNDETKIVGIHGIGGVGKTTLAKFVFNQLSQNFNDHCFLCDIRKTEITRLQSQLISNILKMKWHDINNVMEGKKVIKERLCFKTMLLLLDDVDDASQLDALVQKHEWFGKGSKIIITTRDRGILKVPTLVDEAYELNGMNFNHSFELFSKHAFRTDYPIQQYISHSERAVKICRGLPLALEVIGSLLSGKSIDEWEATLNELEKSPPDDVGKKLMISIEALNENQRNIFLDVACFFIGCDKRIVIHMWESCNFRPHQSLPILQQRSLIKIREKNQLWMHDWLRNIGRDFIQERSGKKPEKQQWVWTYEQALDVLEKMQNGGGVLGIGSIEAICLEFDELSRYSLIEEFLTSLPNLRFLRVDKKFINPQVDCRDFNRDSVSILTQVDRFQYHQRSNFLQTTFGPIILPELRWLSWNYFPTDFELHNFSLRKLVILDFSMSKITEEWEGWSNIKMAKNLKVLNLTGCKNLCRTPDLSSLVNLEGLILKGCRNLVQIDPSIGHLKRLVFLNLKDCYHLRMLPNEIGELVSLEQLLLDSTSIEAIPEWRLTKKLKILSLVECKSLNKLNFVGCASSSAELLSADILLTRPPKSIANFNSLTVLDLSCSAIEELPNSIGNLKNLKVLKMRDSSIRKLPSAIGMLEKLEQLEIGGLSKLGGELPHNIGKLPFLRRLLIYPCRISAAPQLPESLIDLCFTSFSMKMSPKLSNLLHLKKLYLFCPKVTTLSPDITCLSQLKELRLYCDNLQCLPKLPTNLSYLWIGVNKKLKTTNDLSHLKSLLGLVIKGCEKLTEIQGLQGLESLRSLELNTLPSLAKLPHLSKLKELNIICLEDCPKLFELRCGLNSLELRDINHSLKMLLATSGSEHLHIQLQQKEFDPITVCKHDFPLQC</sequence>
<evidence type="ECO:0000256" key="3">
    <source>
        <dbReference type="ARBA" id="ARBA00022821"/>
    </source>
</evidence>
<dbReference type="SMART" id="SM00382">
    <property type="entry name" value="AAA"/>
    <property type="match status" value="1"/>
</dbReference>
<dbReference type="SUPFAM" id="SSF46785">
    <property type="entry name" value="Winged helix' DNA-binding domain"/>
    <property type="match status" value="1"/>
</dbReference>
<comment type="caution">
    <text evidence="6">The sequence shown here is derived from an EMBL/GenBank/DDBJ whole genome shotgun (WGS) entry which is preliminary data.</text>
</comment>
<dbReference type="InterPro" id="IPR044974">
    <property type="entry name" value="Disease_R_plants"/>
</dbReference>
<dbReference type="InterPro" id="IPR032675">
    <property type="entry name" value="LRR_dom_sf"/>
</dbReference>
<evidence type="ECO:0000313" key="7">
    <source>
        <dbReference type="Proteomes" id="UP001634007"/>
    </source>
</evidence>
<keyword evidence="7" id="KW-1185">Reference proteome</keyword>
<keyword evidence="2" id="KW-0677">Repeat</keyword>
<dbReference type="Pfam" id="PF23598">
    <property type="entry name" value="LRR_14"/>
    <property type="match status" value="1"/>
</dbReference>
<dbReference type="InterPro" id="IPR042197">
    <property type="entry name" value="Apaf_helical"/>
</dbReference>
<dbReference type="Pfam" id="PF00931">
    <property type="entry name" value="NB-ARC"/>
    <property type="match status" value="1"/>
</dbReference>
<gene>
    <name evidence="6" type="ORF">ACJRO7_015402</name>
</gene>
<dbReference type="Proteomes" id="UP001634007">
    <property type="component" value="Unassembled WGS sequence"/>
</dbReference>